<keyword evidence="2" id="KW-1185">Reference proteome</keyword>
<organism evidence="1 2">
    <name type="scientific">Varroa destructor</name>
    <name type="common">Honeybee mite</name>
    <dbReference type="NCBI Taxonomy" id="109461"/>
    <lineage>
        <taxon>Eukaryota</taxon>
        <taxon>Metazoa</taxon>
        <taxon>Ecdysozoa</taxon>
        <taxon>Arthropoda</taxon>
        <taxon>Chelicerata</taxon>
        <taxon>Arachnida</taxon>
        <taxon>Acari</taxon>
        <taxon>Parasitiformes</taxon>
        <taxon>Mesostigmata</taxon>
        <taxon>Gamasina</taxon>
        <taxon>Dermanyssoidea</taxon>
        <taxon>Varroidae</taxon>
        <taxon>Varroa</taxon>
    </lineage>
</organism>
<dbReference type="GeneID" id="111249436"/>
<evidence type="ECO:0000313" key="1">
    <source>
        <dbReference type="EnsemblMetazoa" id="XP_022659039"/>
    </source>
</evidence>
<proteinExistence type="predicted"/>
<dbReference type="InParanoid" id="A0A7M7M960"/>
<protein>
    <submittedName>
        <fullName evidence="1">Uncharacterized protein</fullName>
    </submittedName>
</protein>
<dbReference type="EnsemblMetazoa" id="XM_022803304">
    <property type="protein sequence ID" value="XP_022659039"/>
    <property type="gene ID" value="LOC111249436"/>
</dbReference>
<evidence type="ECO:0000313" key="2">
    <source>
        <dbReference type="Proteomes" id="UP000594260"/>
    </source>
</evidence>
<sequence length="264" mass="29726">MDSWKNKQPIPFLARQRRKPAVSQVIATSSRSARNRFVSEAVPTHNKPSKMNHPLFIDVQSSYSRQLESIAQPANTRRIKKASEPPLIDQVDVLGSIPRVQNGTELNYRTIPQPNRVHWDPAIDRRCDAACSGLTTADEPVTELEKDEVHLNDCVVPTTCDVCQICPPWTKICILEICIHKICVYCFYNVYMPHQPIARCPVANCTTVTSSVVDVNHNFDQQYRHHIDSNNVAKGRSPVNNQANFSIPQQKLVGESFIQAGRDG</sequence>
<name>A0A7M7M960_VARDE</name>
<dbReference type="Proteomes" id="UP000594260">
    <property type="component" value="Unplaced"/>
</dbReference>
<reference evidence="1" key="1">
    <citation type="submission" date="2021-01" db="UniProtKB">
        <authorList>
            <consortium name="EnsemblMetazoa"/>
        </authorList>
    </citation>
    <scope>IDENTIFICATION</scope>
</reference>
<dbReference type="RefSeq" id="XP_022659039.1">
    <property type="nucleotide sequence ID" value="XM_022803304.1"/>
</dbReference>
<dbReference type="KEGG" id="vde:111249436"/>
<dbReference type="AlphaFoldDB" id="A0A7M7M960"/>
<accession>A0A7M7M960</accession>